<sequence>MGKKQLIMEKALELFAQQGFELTSVQQITEHCGISKGAFYLSFKSKDELILALIDQFMSQMISDTDYRVTITQNDEKTLYEFYFTMFQSTQKHSNFAKILMKEQSQSFNKELVIKFHYYDRLLEKTILTLMERLFGEKIENTKHDLVYCIKGFISIYSELILFNNVPVDLDQLAQSLVEKTNLLATHATIPFITEEIFQLKRLTHTEVTIDQLLDILEQNLKEVEGPLEKESLTLLKQHILEPSLSPAVVEGLLKNIQSYPSCKWVAFLLRNYFKLEYNEGK</sequence>
<comment type="caution">
    <text evidence="5">The sequence shown here is derived from an EMBL/GenBank/DDBJ whole genome shotgun (WGS) entry which is preliminary data.</text>
</comment>
<name>A0A9X3LAM0_9BACI</name>
<dbReference type="SUPFAM" id="SSF46689">
    <property type="entry name" value="Homeodomain-like"/>
    <property type="match status" value="1"/>
</dbReference>
<dbReference type="InterPro" id="IPR009057">
    <property type="entry name" value="Homeodomain-like_sf"/>
</dbReference>
<organism evidence="5 6">
    <name type="scientific">Psychrobacillus psychrodurans</name>
    <dbReference type="NCBI Taxonomy" id="126157"/>
    <lineage>
        <taxon>Bacteria</taxon>
        <taxon>Bacillati</taxon>
        <taxon>Bacillota</taxon>
        <taxon>Bacilli</taxon>
        <taxon>Bacillales</taxon>
        <taxon>Bacillaceae</taxon>
        <taxon>Psychrobacillus</taxon>
    </lineage>
</organism>
<dbReference type="GO" id="GO:0003677">
    <property type="term" value="F:DNA binding"/>
    <property type="evidence" value="ECO:0007669"/>
    <property type="project" value="UniProtKB-UniRule"/>
</dbReference>
<dbReference type="RefSeq" id="WP_269922630.1">
    <property type="nucleotide sequence ID" value="NZ_JAMKBI010000010.1"/>
</dbReference>
<keyword evidence="1" id="KW-0678">Repressor</keyword>
<dbReference type="Pfam" id="PF00440">
    <property type="entry name" value="TetR_N"/>
    <property type="match status" value="1"/>
</dbReference>
<dbReference type="PANTHER" id="PTHR43479">
    <property type="entry name" value="ACREF/ENVCD OPERON REPRESSOR-RELATED"/>
    <property type="match status" value="1"/>
</dbReference>
<dbReference type="AlphaFoldDB" id="A0A9X3LAM0"/>
<dbReference type="PROSITE" id="PS50977">
    <property type="entry name" value="HTH_TETR_2"/>
    <property type="match status" value="1"/>
</dbReference>
<evidence type="ECO:0000256" key="3">
    <source>
        <dbReference type="PROSITE-ProRule" id="PRU00335"/>
    </source>
</evidence>
<feature type="domain" description="HTH tetR-type" evidence="4">
    <location>
        <begin position="1"/>
        <end position="61"/>
    </location>
</feature>
<dbReference type="InterPro" id="IPR001647">
    <property type="entry name" value="HTH_TetR"/>
</dbReference>
<dbReference type="PRINTS" id="PR00455">
    <property type="entry name" value="HTHTETR"/>
</dbReference>
<protein>
    <submittedName>
        <fullName evidence="5">TetR/AcrR family transcriptional regulator</fullName>
    </submittedName>
</protein>
<dbReference type="PANTHER" id="PTHR43479:SF11">
    <property type="entry name" value="ACREF_ENVCD OPERON REPRESSOR-RELATED"/>
    <property type="match status" value="1"/>
</dbReference>
<dbReference type="Gene3D" id="1.10.357.10">
    <property type="entry name" value="Tetracycline Repressor, domain 2"/>
    <property type="match status" value="1"/>
</dbReference>
<keyword evidence="6" id="KW-1185">Reference proteome</keyword>
<evidence type="ECO:0000259" key="4">
    <source>
        <dbReference type="PROSITE" id="PS50977"/>
    </source>
</evidence>
<dbReference type="EMBL" id="JAMKBI010000010">
    <property type="protein sequence ID" value="MCZ8534485.1"/>
    <property type="molecule type" value="Genomic_DNA"/>
</dbReference>
<evidence type="ECO:0000313" key="5">
    <source>
        <dbReference type="EMBL" id="MCZ8534485.1"/>
    </source>
</evidence>
<gene>
    <name evidence="5" type="ORF">M9R61_14335</name>
</gene>
<dbReference type="Proteomes" id="UP001152172">
    <property type="component" value="Unassembled WGS sequence"/>
</dbReference>
<evidence type="ECO:0000256" key="1">
    <source>
        <dbReference type="ARBA" id="ARBA00022491"/>
    </source>
</evidence>
<feature type="DNA-binding region" description="H-T-H motif" evidence="3">
    <location>
        <begin position="24"/>
        <end position="43"/>
    </location>
</feature>
<reference evidence="5" key="1">
    <citation type="submission" date="2022-05" db="EMBL/GenBank/DDBJ databases">
        <authorList>
            <person name="Colautti A."/>
            <person name="Iacumin L."/>
        </authorList>
    </citation>
    <scope>NUCLEOTIDE SEQUENCE</scope>
    <source>
        <strain evidence="5">DSM 30747</strain>
    </source>
</reference>
<keyword evidence="2 3" id="KW-0238">DNA-binding</keyword>
<proteinExistence type="predicted"/>
<accession>A0A9X3LAM0</accession>
<evidence type="ECO:0000256" key="2">
    <source>
        <dbReference type="ARBA" id="ARBA00023125"/>
    </source>
</evidence>
<evidence type="ECO:0000313" key="6">
    <source>
        <dbReference type="Proteomes" id="UP001152172"/>
    </source>
</evidence>
<dbReference type="InterPro" id="IPR050624">
    <property type="entry name" value="HTH-type_Tx_Regulator"/>
</dbReference>